<reference evidence="1 2" key="1">
    <citation type="submission" date="2017-06" db="EMBL/GenBank/DDBJ databases">
        <authorList>
            <consortium name="Pathogen Informatics"/>
        </authorList>
    </citation>
    <scope>NUCLEOTIDE SEQUENCE [LARGE SCALE GENOMIC DNA]</scope>
    <source>
        <strain evidence="1 2">NCTC10570</strain>
    </source>
</reference>
<gene>
    <name evidence="1" type="ORF">SAMEA4364220_00413</name>
</gene>
<name>A0A239TCL2_9FIRM</name>
<dbReference type="EMBL" id="LT906446">
    <property type="protein sequence ID" value="SNU95477.1"/>
    <property type="molecule type" value="Genomic_DNA"/>
</dbReference>
<organism evidence="1 2">
    <name type="scientific">Megamonas hypermegale</name>
    <dbReference type="NCBI Taxonomy" id="158847"/>
    <lineage>
        <taxon>Bacteria</taxon>
        <taxon>Bacillati</taxon>
        <taxon>Bacillota</taxon>
        <taxon>Negativicutes</taxon>
        <taxon>Selenomonadales</taxon>
        <taxon>Selenomonadaceae</taxon>
        <taxon>Megamonas</taxon>
    </lineage>
</organism>
<dbReference type="eggNOG" id="COG4823">
    <property type="taxonomic scope" value="Bacteria"/>
</dbReference>
<dbReference type="Pfam" id="PF07751">
    <property type="entry name" value="Abi_2"/>
    <property type="match status" value="1"/>
</dbReference>
<evidence type="ECO:0000313" key="2">
    <source>
        <dbReference type="Proteomes" id="UP000215383"/>
    </source>
</evidence>
<accession>A0A239TCL2</accession>
<dbReference type="Proteomes" id="UP000215383">
    <property type="component" value="Chromosome 1"/>
</dbReference>
<protein>
    <submittedName>
        <fullName evidence="1">Abortive infection bacteriophage resistance protein</fullName>
    </submittedName>
</protein>
<dbReference type="InterPro" id="IPR011664">
    <property type="entry name" value="Abi_system_AbiD/AbiF-like"/>
</dbReference>
<keyword evidence="2" id="KW-1185">Reference proteome</keyword>
<proteinExistence type="predicted"/>
<dbReference type="AlphaFoldDB" id="A0A239TCL2"/>
<sequence>MCLDIEHALKIMLLHDIEENPIENGYHIVNLWDSANRHRDKIYKHLNTSYCKELINKYHPDYPVWVLVELISFGELCKFIEFYNKIYPKRLSFDAKLLFLVRDLRNACAHNNCLIHNLRADYHSKSNPTLLRQIQTIQTISKRVRNAKLKNKPVHDFVCLLLVYPLIVKSEHLKKMRKDELIMLIRKRMMKHANYYNKNDAIKTTYMFIRKVLFKFIKNY</sequence>
<evidence type="ECO:0000313" key="1">
    <source>
        <dbReference type="EMBL" id="SNU95477.1"/>
    </source>
</evidence>